<dbReference type="Gene3D" id="3.30.390.30">
    <property type="match status" value="1"/>
</dbReference>
<dbReference type="SUPFAM" id="SSF55424">
    <property type="entry name" value="FAD/NAD-linked reductases, dimerisation (C-terminal) domain"/>
    <property type="match status" value="1"/>
</dbReference>
<dbReference type="AlphaFoldDB" id="A0A0P9D399"/>
<evidence type="ECO:0000313" key="9">
    <source>
        <dbReference type="Proteomes" id="UP000050509"/>
    </source>
</evidence>
<dbReference type="PANTHER" id="PTHR22912:SF217">
    <property type="entry name" value="DIHYDROLIPOYL DEHYDROGENASE"/>
    <property type="match status" value="1"/>
</dbReference>
<comment type="similarity">
    <text evidence="2">Belongs to the class-I pyridine nucleotide-disulfide oxidoreductase family.</text>
</comment>
<accession>A0A0P9D399</accession>
<dbReference type="GO" id="GO:0006103">
    <property type="term" value="P:2-oxoglutarate metabolic process"/>
    <property type="evidence" value="ECO:0007669"/>
    <property type="project" value="TreeGrafter"/>
</dbReference>
<sequence length="168" mass="18270">IGGYLFSHVAAYHAGVAVRNILVPVGKKKVAYDVLPWVTFTDPEAARIGLTEEEAMQKGPVRVIRFPYSEIDRAQAEAETHGFIKLVLGAKNDDILGAHIVGAHGGELLAEIALAMKYKLGLDAIFSTTHAYPTYTTGLQQASFEAYLESESIKGARKFIRPVLSLRG</sequence>
<evidence type="ECO:0000256" key="6">
    <source>
        <dbReference type="ARBA" id="ARBA00023027"/>
    </source>
</evidence>
<evidence type="ECO:0000256" key="3">
    <source>
        <dbReference type="ARBA" id="ARBA00022630"/>
    </source>
</evidence>
<name>A0A0P9D399_9CHLR</name>
<dbReference type="InterPro" id="IPR050151">
    <property type="entry name" value="Class-I_Pyr_Nuc-Dis_Oxidored"/>
</dbReference>
<evidence type="ECO:0000256" key="2">
    <source>
        <dbReference type="ARBA" id="ARBA00007532"/>
    </source>
</evidence>
<dbReference type="Pfam" id="PF02852">
    <property type="entry name" value="Pyr_redox_dim"/>
    <property type="match status" value="1"/>
</dbReference>
<dbReference type="GO" id="GO:0004148">
    <property type="term" value="F:dihydrolipoyl dehydrogenase (NADH) activity"/>
    <property type="evidence" value="ECO:0007669"/>
    <property type="project" value="TreeGrafter"/>
</dbReference>
<proteinExistence type="inferred from homology"/>
<dbReference type="Proteomes" id="UP000050509">
    <property type="component" value="Unassembled WGS sequence"/>
</dbReference>
<dbReference type="GO" id="GO:0050660">
    <property type="term" value="F:flavin adenine dinucleotide binding"/>
    <property type="evidence" value="ECO:0007669"/>
    <property type="project" value="TreeGrafter"/>
</dbReference>
<gene>
    <name evidence="8" type="ORF">SE17_30820</name>
</gene>
<reference evidence="8 9" key="1">
    <citation type="submission" date="2015-09" db="EMBL/GenBank/DDBJ databases">
        <title>Draft genome sequence of Kouleothrix aurantiaca JCM 19913.</title>
        <authorList>
            <person name="Hemp J."/>
        </authorList>
    </citation>
    <scope>NUCLEOTIDE SEQUENCE [LARGE SCALE GENOMIC DNA]</scope>
    <source>
        <strain evidence="8 9">COM-B</strain>
    </source>
</reference>
<protein>
    <recommendedName>
        <fullName evidence="7">Pyridine nucleotide-disulphide oxidoreductase dimerisation domain-containing protein</fullName>
    </recommendedName>
</protein>
<feature type="domain" description="Pyridine nucleotide-disulphide oxidoreductase dimerisation" evidence="7">
    <location>
        <begin position="36"/>
        <end position="142"/>
    </location>
</feature>
<feature type="non-terminal residue" evidence="8">
    <location>
        <position position="1"/>
    </location>
</feature>
<dbReference type="InterPro" id="IPR016156">
    <property type="entry name" value="FAD/NAD-linked_Rdtase_dimer_sf"/>
</dbReference>
<keyword evidence="6" id="KW-0520">NAD</keyword>
<evidence type="ECO:0000256" key="5">
    <source>
        <dbReference type="ARBA" id="ARBA00023002"/>
    </source>
</evidence>
<keyword evidence="3" id="KW-0285">Flavoprotein</keyword>
<keyword evidence="5" id="KW-0560">Oxidoreductase</keyword>
<keyword evidence="4" id="KW-0274">FAD</keyword>
<comment type="cofactor">
    <cofactor evidence="1">
        <name>FAD</name>
        <dbReference type="ChEBI" id="CHEBI:57692"/>
    </cofactor>
</comment>
<comment type="caution">
    <text evidence="8">The sequence shown here is derived from an EMBL/GenBank/DDBJ whole genome shotgun (WGS) entry which is preliminary data.</text>
</comment>
<dbReference type="PANTHER" id="PTHR22912">
    <property type="entry name" value="DISULFIDE OXIDOREDUCTASE"/>
    <property type="match status" value="1"/>
</dbReference>
<organism evidence="8 9">
    <name type="scientific">Kouleothrix aurantiaca</name>
    <dbReference type="NCBI Taxonomy" id="186479"/>
    <lineage>
        <taxon>Bacteria</taxon>
        <taxon>Bacillati</taxon>
        <taxon>Chloroflexota</taxon>
        <taxon>Chloroflexia</taxon>
        <taxon>Chloroflexales</taxon>
        <taxon>Roseiflexineae</taxon>
        <taxon>Roseiflexaceae</taxon>
        <taxon>Kouleothrix</taxon>
    </lineage>
</organism>
<evidence type="ECO:0000256" key="4">
    <source>
        <dbReference type="ARBA" id="ARBA00022827"/>
    </source>
</evidence>
<dbReference type="FunFam" id="3.30.390.30:FF:000001">
    <property type="entry name" value="Dihydrolipoyl dehydrogenase"/>
    <property type="match status" value="1"/>
</dbReference>
<evidence type="ECO:0000259" key="7">
    <source>
        <dbReference type="Pfam" id="PF02852"/>
    </source>
</evidence>
<evidence type="ECO:0000313" key="8">
    <source>
        <dbReference type="EMBL" id="KPV49755.1"/>
    </source>
</evidence>
<evidence type="ECO:0000256" key="1">
    <source>
        <dbReference type="ARBA" id="ARBA00001974"/>
    </source>
</evidence>
<dbReference type="EMBL" id="LJCR01001770">
    <property type="protein sequence ID" value="KPV49755.1"/>
    <property type="molecule type" value="Genomic_DNA"/>
</dbReference>
<keyword evidence="9" id="KW-1185">Reference proteome</keyword>
<dbReference type="InterPro" id="IPR004099">
    <property type="entry name" value="Pyr_nucl-diS_OxRdtase_dimer"/>
</dbReference>